<keyword evidence="3" id="KW-0378">Hydrolase</keyword>
<dbReference type="InterPro" id="IPR023485">
    <property type="entry name" value="Ptyr_pPase"/>
</dbReference>
<accession>E1IAR0</accession>
<dbReference type="Pfam" id="PF01451">
    <property type="entry name" value="LMWPc"/>
    <property type="match status" value="1"/>
</dbReference>
<dbReference type="Proteomes" id="UP000054010">
    <property type="component" value="Unassembled WGS sequence"/>
</dbReference>
<evidence type="ECO:0000313" key="9">
    <source>
        <dbReference type="Proteomes" id="UP000054010"/>
    </source>
</evidence>
<evidence type="ECO:0000259" key="7">
    <source>
        <dbReference type="SMART" id="SM00226"/>
    </source>
</evidence>
<dbReference type="InterPro" id="IPR036196">
    <property type="entry name" value="Ptyr_pPase_sf"/>
</dbReference>
<evidence type="ECO:0000256" key="2">
    <source>
        <dbReference type="ARBA" id="ARBA00013064"/>
    </source>
</evidence>
<evidence type="ECO:0000313" key="8">
    <source>
        <dbReference type="EMBL" id="EFO81739.1"/>
    </source>
</evidence>
<sequence>MSAPTPITVLFVCMGNICRSPMAEAVFRHLVQEAGLADRIVIDSAGTGGWHAGEPPHRGTLAVLQRHGISADGQVARQITKADFANFTYIVAMDADNLRDLRMHDPRGCRTRLLLDYAPTTRTREVPDPYYSGGFDEVYALVTAGCQGLLAEIRREHGF</sequence>
<protein>
    <recommendedName>
        <fullName evidence="2">protein-tyrosine-phosphatase</fullName>
        <ecNumber evidence="2">3.1.3.48</ecNumber>
    </recommendedName>
</protein>
<feature type="active site" description="Proton donor" evidence="6">
    <location>
        <position position="128"/>
    </location>
</feature>
<comment type="caution">
    <text evidence="8">The sequence shown here is derived from an EMBL/GenBank/DDBJ whole genome shotgun (WGS) entry which is preliminary data.</text>
</comment>
<gene>
    <name evidence="8" type="ORF">OSCT_0411</name>
</gene>
<dbReference type="SMART" id="SM00226">
    <property type="entry name" value="LMWPc"/>
    <property type="match status" value="1"/>
</dbReference>
<reference evidence="8 9" key="1">
    <citation type="journal article" date="2011" name="J. Bacteriol.">
        <title>Draft genome sequence of the anoxygenic filamentous phototrophic bacterium Oscillochloris trichoides subsp. DG-6.</title>
        <authorList>
            <person name="Kuznetsov B.B."/>
            <person name="Ivanovsky R.N."/>
            <person name="Keppen O.I."/>
            <person name="Sukhacheva M.V."/>
            <person name="Bumazhkin B.K."/>
            <person name="Patutina E.O."/>
            <person name="Beletsky A.V."/>
            <person name="Mardanov A.V."/>
            <person name="Baslerov R.V."/>
            <person name="Panteleeva A.N."/>
            <person name="Kolganova T.V."/>
            <person name="Ravin N.V."/>
            <person name="Skryabin K.G."/>
        </authorList>
    </citation>
    <scope>NUCLEOTIDE SEQUENCE [LARGE SCALE GENOMIC DNA]</scope>
    <source>
        <strain evidence="8 9">DG-6</strain>
    </source>
</reference>
<comment type="catalytic activity">
    <reaction evidence="5">
        <text>O-phospho-L-tyrosyl-[protein] + H2O = L-tyrosyl-[protein] + phosphate</text>
        <dbReference type="Rhea" id="RHEA:10684"/>
        <dbReference type="Rhea" id="RHEA-COMP:10136"/>
        <dbReference type="Rhea" id="RHEA-COMP:20101"/>
        <dbReference type="ChEBI" id="CHEBI:15377"/>
        <dbReference type="ChEBI" id="CHEBI:43474"/>
        <dbReference type="ChEBI" id="CHEBI:46858"/>
        <dbReference type="ChEBI" id="CHEBI:61978"/>
        <dbReference type="EC" id="3.1.3.48"/>
    </reaction>
</comment>
<evidence type="ECO:0000256" key="6">
    <source>
        <dbReference type="PIRSR" id="PIRSR617867-1"/>
    </source>
</evidence>
<dbReference type="Gene3D" id="3.40.50.2300">
    <property type="match status" value="1"/>
</dbReference>
<dbReference type="GO" id="GO:0004725">
    <property type="term" value="F:protein tyrosine phosphatase activity"/>
    <property type="evidence" value="ECO:0007669"/>
    <property type="project" value="UniProtKB-EC"/>
</dbReference>
<dbReference type="eggNOG" id="COG0394">
    <property type="taxonomic scope" value="Bacteria"/>
</dbReference>
<dbReference type="FunFam" id="3.40.50.2300:FF:000113">
    <property type="entry name" value="Low molecular weight protein-tyrosine-phosphatase"/>
    <property type="match status" value="1"/>
</dbReference>
<dbReference type="SUPFAM" id="SSF52788">
    <property type="entry name" value="Phosphotyrosine protein phosphatases I"/>
    <property type="match status" value="1"/>
</dbReference>
<evidence type="ECO:0000256" key="1">
    <source>
        <dbReference type="ARBA" id="ARBA00011063"/>
    </source>
</evidence>
<keyword evidence="9" id="KW-1185">Reference proteome</keyword>
<feature type="active site" description="Nucleophile" evidence="6">
    <location>
        <position position="13"/>
    </location>
</feature>
<evidence type="ECO:0000256" key="4">
    <source>
        <dbReference type="ARBA" id="ARBA00022912"/>
    </source>
</evidence>
<evidence type="ECO:0000256" key="3">
    <source>
        <dbReference type="ARBA" id="ARBA00022801"/>
    </source>
</evidence>
<dbReference type="HOGENOM" id="CLU_071415_2_3_0"/>
<keyword evidence="4" id="KW-0904">Protein phosphatase</keyword>
<dbReference type="STRING" id="765420.OSCT_0411"/>
<feature type="domain" description="Phosphotyrosine protein phosphatase I" evidence="7">
    <location>
        <begin position="7"/>
        <end position="152"/>
    </location>
</feature>
<dbReference type="AlphaFoldDB" id="E1IAR0"/>
<comment type="similarity">
    <text evidence="1">Belongs to the low molecular weight phosphotyrosine protein phosphatase family.</text>
</comment>
<evidence type="ECO:0000256" key="5">
    <source>
        <dbReference type="ARBA" id="ARBA00051722"/>
    </source>
</evidence>
<organism evidence="8 9">
    <name type="scientific">Oscillochloris trichoides DG-6</name>
    <dbReference type="NCBI Taxonomy" id="765420"/>
    <lineage>
        <taxon>Bacteria</taxon>
        <taxon>Bacillati</taxon>
        <taxon>Chloroflexota</taxon>
        <taxon>Chloroflexia</taxon>
        <taxon>Chloroflexales</taxon>
        <taxon>Chloroflexineae</taxon>
        <taxon>Oscillochloridaceae</taxon>
        <taxon>Oscillochloris</taxon>
    </lineage>
</organism>
<dbReference type="InterPro" id="IPR017867">
    <property type="entry name" value="Tyr_phospatase_low_mol_wt"/>
</dbReference>
<feature type="active site" evidence="6">
    <location>
        <position position="19"/>
    </location>
</feature>
<dbReference type="InterPro" id="IPR050438">
    <property type="entry name" value="LMW_PTPase"/>
</dbReference>
<dbReference type="CDD" id="cd16343">
    <property type="entry name" value="LMWPTP"/>
    <property type="match status" value="1"/>
</dbReference>
<dbReference type="EMBL" id="ADVR01000006">
    <property type="protein sequence ID" value="EFO81739.1"/>
    <property type="molecule type" value="Genomic_DNA"/>
</dbReference>
<dbReference type="PANTHER" id="PTHR11717">
    <property type="entry name" value="LOW MOLECULAR WEIGHT PROTEIN TYROSINE PHOSPHATASE"/>
    <property type="match status" value="1"/>
</dbReference>
<dbReference type="PANTHER" id="PTHR11717:SF7">
    <property type="entry name" value="LOW MOLECULAR WEIGHT PHOSPHOTYROSINE PROTEIN PHOSPHATASE"/>
    <property type="match status" value="1"/>
</dbReference>
<dbReference type="OrthoDB" id="9784339at2"/>
<name>E1IAR0_9CHLR</name>
<proteinExistence type="inferred from homology"/>
<dbReference type="EC" id="3.1.3.48" evidence="2"/>
<dbReference type="PRINTS" id="PR00719">
    <property type="entry name" value="LMWPTPASE"/>
</dbReference>